<protein>
    <submittedName>
        <fullName evidence="2">DUF3950 domain-containing protein</fullName>
    </submittedName>
</protein>
<dbReference type="EMBL" id="DAAWCK010000020">
    <property type="protein sequence ID" value="HAF7257939.1"/>
    <property type="molecule type" value="Genomic_DNA"/>
</dbReference>
<reference evidence="2" key="1">
    <citation type="journal article" date="2018" name="Genome Biol.">
        <title>SKESA: strategic k-mer extension for scrupulous assemblies.</title>
        <authorList>
            <person name="Souvorov A."/>
            <person name="Agarwala R."/>
            <person name="Lipman D.J."/>
        </authorList>
    </citation>
    <scope>NUCLEOTIDE SEQUENCE</scope>
    <source>
        <strain evidence="2">13-2237</strain>
    </source>
</reference>
<comment type="caution">
    <text evidence="2">The sequence shown here is derived from an EMBL/GenBank/DDBJ whole genome shotgun (WGS) entry which is preliminary data.</text>
</comment>
<evidence type="ECO:0000313" key="2">
    <source>
        <dbReference type="EMBL" id="HAF7257939.1"/>
    </source>
</evidence>
<feature type="domain" description="DUF3950" evidence="1">
    <location>
        <begin position="21"/>
        <end position="48"/>
    </location>
</feature>
<name>A0A752DMW4_SALET</name>
<dbReference type="Pfam" id="PF13132">
    <property type="entry name" value="DUF3950"/>
    <property type="match status" value="1"/>
</dbReference>
<gene>
    <name evidence="2" type="ORF">G9X39_002656</name>
</gene>
<proteinExistence type="predicted"/>
<accession>A0A752DMW4</accession>
<sequence length="57" mass="6650">MPSKSRTQKTSTKNIRFSYTMLEQIENVMKAQNTRNFSAWVKEACRDKIRSCSVCSE</sequence>
<evidence type="ECO:0000259" key="1">
    <source>
        <dbReference type="Pfam" id="PF13132"/>
    </source>
</evidence>
<organism evidence="2">
    <name type="scientific">Salmonella enterica subsp. enterica serovar Panama</name>
    <dbReference type="NCBI Taxonomy" id="29472"/>
    <lineage>
        <taxon>Bacteria</taxon>
        <taxon>Pseudomonadati</taxon>
        <taxon>Pseudomonadota</taxon>
        <taxon>Gammaproteobacteria</taxon>
        <taxon>Enterobacterales</taxon>
        <taxon>Enterobacteriaceae</taxon>
        <taxon>Salmonella</taxon>
    </lineage>
</organism>
<reference evidence="2" key="2">
    <citation type="submission" date="2018-07" db="EMBL/GenBank/DDBJ databases">
        <authorList>
            <consortium name="NCBI Pathogen Detection Project"/>
        </authorList>
    </citation>
    <scope>NUCLEOTIDE SEQUENCE</scope>
    <source>
        <strain evidence="2">13-2237</strain>
    </source>
</reference>
<dbReference type="AlphaFoldDB" id="A0A752DMW4"/>
<dbReference type="InterPro" id="IPR025030">
    <property type="entry name" value="DUF3950"/>
</dbReference>